<dbReference type="InterPro" id="IPR011009">
    <property type="entry name" value="Kinase-like_dom_sf"/>
</dbReference>
<evidence type="ECO:0000256" key="4">
    <source>
        <dbReference type="ARBA" id="ARBA00022679"/>
    </source>
</evidence>
<dbReference type="OrthoDB" id="4062651at2759"/>
<evidence type="ECO:0000256" key="9">
    <source>
        <dbReference type="PROSITE-ProRule" id="PRU10141"/>
    </source>
</evidence>
<evidence type="ECO:0000256" key="3">
    <source>
        <dbReference type="ARBA" id="ARBA00022527"/>
    </source>
</evidence>
<keyword evidence="12" id="KW-0812">Transmembrane</keyword>
<keyword evidence="8 12" id="KW-0472">Membrane</keyword>
<name>A0A843ULS3_COLES</name>
<evidence type="ECO:0000256" key="12">
    <source>
        <dbReference type="SAM" id="Phobius"/>
    </source>
</evidence>
<comment type="similarity">
    <text evidence="10">Belongs to the protein kinase superfamily.</text>
</comment>
<reference evidence="14" key="1">
    <citation type="submission" date="2017-07" db="EMBL/GenBank/DDBJ databases">
        <title>Taro Niue Genome Assembly and Annotation.</title>
        <authorList>
            <person name="Atibalentja N."/>
            <person name="Keating K."/>
            <person name="Fields C.J."/>
        </authorList>
    </citation>
    <scope>NUCLEOTIDE SEQUENCE</scope>
    <source>
        <strain evidence="14">Niue_2</strain>
        <tissue evidence="14">Leaf</tissue>
    </source>
</reference>
<dbReference type="PANTHER" id="PTHR47985">
    <property type="entry name" value="OS07G0668900 PROTEIN"/>
    <property type="match status" value="1"/>
</dbReference>
<gene>
    <name evidence="14" type="ORF">Taro_016940</name>
</gene>
<dbReference type="FunFam" id="3.30.200.20:FF:000376">
    <property type="entry name" value="Serine/threonine-protein kinase PBS1"/>
    <property type="match status" value="1"/>
</dbReference>
<accession>A0A843ULS3</accession>
<feature type="domain" description="Protein kinase" evidence="13">
    <location>
        <begin position="146"/>
        <end position="425"/>
    </location>
</feature>
<sequence length="450" mass="49150">MASADLSGGPASPTSPFPPPVHHADHQHRHGILGATSSTFVMVVVPLASVLLFVVAVSILLILRRVRSAGKAHEGGGGIVGHSSNSLSKRLPSNLSSYYAGANGDPYSPDVRRCIYGGNLGFPFQPKNKRGQVFTYRELETAADGFREENVIGNGGFGVVYRGTLADGTVAAIKMLKREGKQGEREFRMEVDLLSRLHSPYLVGLIGYCADQHHRLLVFEYMPNGCLQRHLHPTSSNSQQHVLDWCTRLRIALDCARALEFLHEHTVPAVIHRDYKCSNILLDQNYRAKVSDFGMAKIGSDKINGQVLTRVLGTTGYVAPEYALTGKLTTKSDVYSFGVVLLELLTGRVPVDIKRPPGEDVLVPWALPRLTNRQKVVEMVDPALQGRYSKKDLIQIAAIAAVCVQSESDYRPLMTDVVQSLIPLVRSPSGTCPTTPSRFSAPVSKFNVVT</sequence>
<evidence type="ECO:0000313" key="15">
    <source>
        <dbReference type="Proteomes" id="UP000652761"/>
    </source>
</evidence>
<dbReference type="GO" id="GO:0005886">
    <property type="term" value="C:plasma membrane"/>
    <property type="evidence" value="ECO:0007669"/>
    <property type="project" value="UniProtKB-SubCell"/>
</dbReference>
<evidence type="ECO:0000256" key="7">
    <source>
        <dbReference type="ARBA" id="ARBA00022840"/>
    </source>
</evidence>
<keyword evidence="4" id="KW-0808">Transferase</keyword>
<dbReference type="InterPro" id="IPR001245">
    <property type="entry name" value="Ser-Thr/Tyr_kinase_cat_dom"/>
</dbReference>
<evidence type="ECO:0000313" key="14">
    <source>
        <dbReference type="EMBL" id="MQL84425.1"/>
    </source>
</evidence>
<dbReference type="InterPro" id="IPR017441">
    <property type="entry name" value="Protein_kinase_ATP_BS"/>
</dbReference>
<dbReference type="InterPro" id="IPR008271">
    <property type="entry name" value="Ser/Thr_kinase_AS"/>
</dbReference>
<dbReference type="AlphaFoldDB" id="A0A843ULS3"/>
<keyword evidence="3 10" id="KW-0723">Serine/threonine-protein kinase</keyword>
<comment type="caution">
    <text evidence="14">The sequence shown here is derived from an EMBL/GenBank/DDBJ whole genome shotgun (WGS) entry which is preliminary data.</text>
</comment>
<evidence type="ECO:0000256" key="2">
    <source>
        <dbReference type="ARBA" id="ARBA00022475"/>
    </source>
</evidence>
<dbReference type="Proteomes" id="UP000652761">
    <property type="component" value="Unassembled WGS sequence"/>
</dbReference>
<keyword evidence="6" id="KW-0418">Kinase</keyword>
<dbReference type="CDD" id="cd14066">
    <property type="entry name" value="STKc_IRAK"/>
    <property type="match status" value="1"/>
</dbReference>
<dbReference type="SMR" id="A0A843ULS3"/>
<dbReference type="PANTHER" id="PTHR47985:SF1">
    <property type="entry name" value="PROTEIN KINASE SUPERFAMILY PROTEIN"/>
    <property type="match status" value="1"/>
</dbReference>
<keyword evidence="15" id="KW-1185">Reference proteome</keyword>
<evidence type="ECO:0000259" key="13">
    <source>
        <dbReference type="PROSITE" id="PS50011"/>
    </source>
</evidence>
<dbReference type="GO" id="GO:0004674">
    <property type="term" value="F:protein serine/threonine kinase activity"/>
    <property type="evidence" value="ECO:0007669"/>
    <property type="project" value="UniProtKB-KW"/>
</dbReference>
<dbReference type="Pfam" id="PF07714">
    <property type="entry name" value="PK_Tyr_Ser-Thr"/>
    <property type="match status" value="1"/>
</dbReference>
<proteinExistence type="inferred from homology"/>
<evidence type="ECO:0000256" key="6">
    <source>
        <dbReference type="ARBA" id="ARBA00022777"/>
    </source>
</evidence>
<feature type="transmembrane region" description="Helical" evidence="12">
    <location>
        <begin position="40"/>
        <end position="63"/>
    </location>
</feature>
<dbReference type="FunFam" id="1.10.510.10:FF:000051">
    <property type="entry name" value="Receptor-like serine/threonine-protein kinase ALE2"/>
    <property type="match status" value="1"/>
</dbReference>
<feature type="region of interest" description="Disordered" evidence="11">
    <location>
        <begin position="1"/>
        <end position="26"/>
    </location>
</feature>
<dbReference type="EMBL" id="NMUH01000761">
    <property type="protein sequence ID" value="MQL84425.1"/>
    <property type="molecule type" value="Genomic_DNA"/>
</dbReference>
<dbReference type="PROSITE" id="PS00108">
    <property type="entry name" value="PROTEIN_KINASE_ST"/>
    <property type="match status" value="1"/>
</dbReference>
<dbReference type="Gene3D" id="3.30.200.20">
    <property type="entry name" value="Phosphorylase Kinase, domain 1"/>
    <property type="match status" value="1"/>
</dbReference>
<dbReference type="PROSITE" id="PS50011">
    <property type="entry name" value="PROTEIN_KINASE_DOM"/>
    <property type="match status" value="1"/>
</dbReference>
<protein>
    <recommendedName>
        <fullName evidence="13">Protein kinase domain-containing protein</fullName>
    </recommendedName>
</protein>
<dbReference type="GO" id="GO:0005524">
    <property type="term" value="F:ATP binding"/>
    <property type="evidence" value="ECO:0007669"/>
    <property type="project" value="UniProtKB-UniRule"/>
</dbReference>
<evidence type="ECO:0000256" key="5">
    <source>
        <dbReference type="ARBA" id="ARBA00022741"/>
    </source>
</evidence>
<dbReference type="SUPFAM" id="SSF56112">
    <property type="entry name" value="Protein kinase-like (PK-like)"/>
    <property type="match status" value="1"/>
</dbReference>
<keyword evidence="12" id="KW-1133">Transmembrane helix</keyword>
<evidence type="ECO:0000256" key="10">
    <source>
        <dbReference type="RuleBase" id="RU000304"/>
    </source>
</evidence>
<evidence type="ECO:0000256" key="8">
    <source>
        <dbReference type="ARBA" id="ARBA00023136"/>
    </source>
</evidence>
<feature type="binding site" evidence="9">
    <location>
        <position position="174"/>
    </location>
    <ligand>
        <name>ATP</name>
        <dbReference type="ChEBI" id="CHEBI:30616"/>
    </ligand>
</feature>
<evidence type="ECO:0000256" key="11">
    <source>
        <dbReference type="SAM" id="MobiDB-lite"/>
    </source>
</evidence>
<evidence type="ECO:0000256" key="1">
    <source>
        <dbReference type="ARBA" id="ARBA00004236"/>
    </source>
</evidence>
<keyword evidence="2" id="KW-1003">Cell membrane</keyword>
<keyword evidence="7 9" id="KW-0067">ATP-binding</keyword>
<dbReference type="PROSITE" id="PS00107">
    <property type="entry name" value="PROTEIN_KINASE_ATP"/>
    <property type="match status" value="1"/>
</dbReference>
<dbReference type="Gene3D" id="1.10.510.10">
    <property type="entry name" value="Transferase(Phosphotransferase) domain 1"/>
    <property type="match status" value="1"/>
</dbReference>
<organism evidence="14 15">
    <name type="scientific">Colocasia esculenta</name>
    <name type="common">Wild taro</name>
    <name type="synonym">Arum esculentum</name>
    <dbReference type="NCBI Taxonomy" id="4460"/>
    <lineage>
        <taxon>Eukaryota</taxon>
        <taxon>Viridiplantae</taxon>
        <taxon>Streptophyta</taxon>
        <taxon>Embryophyta</taxon>
        <taxon>Tracheophyta</taxon>
        <taxon>Spermatophyta</taxon>
        <taxon>Magnoliopsida</taxon>
        <taxon>Liliopsida</taxon>
        <taxon>Araceae</taxon>
        <taxon>Aroideae</taxon>
        <taxon>Colocasieae</taxon>
        <taxon>Colocasia</taxon>
    </lineage>
</organism>
<comment type="subcellular location">
    <subcellularLocation>
        <location evidence="1">Cell membrane</location>
    </subcellularLocation>
</comment>
<keyword evidence="5 9" id="KW-0547">Nucleotide-binding</keyword>
<dbReference type="InterPro" id="IPR000719">
    <property type="entry name" value="Prot_kinase_dom"/>
</dbReference>